<comment type="caution">
    <text evidence="1">The sequence shown here is derived from an EMBL/GenBank/DDBJ whole genome shotgun (WGS) entry which is preliminary data.</text>
</comment>
<dbReference type="RefSeq" id="WP_380579376.1">
    <property type="nucleotide sequence ID" value="NZ_JBHSQJ010000010.1"/>
</dbReference>
<accession>A0ABW1FXX1</accession>
<organism evidence="1 2">
    <name type="scientific">Streptacidiphilus monticola</name>
    <dbReference type="NCBI Taxonomy" id="2161674"/>
    <lineage>
        <taxon>Bacteria</taxon>
        <taxon>Bacillati</taxon>
        <taxon>Actinomycetota</taxon>
        <taxon>Actinomycetes</taxon>
        <taxon>Kitasatosporales</taxon>
        <taxon>Streptomycetaceae</taxon>
        <taxon>Streptacidiphilus</taxon>
    </lineage>
</organism>
<evidence type="ECO:0000313" key="1">
    <source>
        <dbReference type="EMBL" id="MFC5906197.1"/>
    </source>
</evidence>
<keyword evidence="2" id="KW-1185">Reference proteome</keyword>
<reference evidence="2" key="1">
    <citation type="journal article" date="2019" name="Int. J. Syst. Evol. Microbiol.">
        <title>The Global Catalogue of Microorganisms (GCM) 10K type strain sequencing project: providing services to taxonomists for standard genome sequencing and annotation.</title>
        <authorList>
            <consortium name="The Broad Institute Genomics Platform"/>
            <consortium name="The Broad Institute Genome Sequencing Center for Infectious Disease"/>
            <person name="Wu L."/>
            <person name="Ma J."/>
        </authorList>
    </citation>
    <scope>NUCLEOTIDE SEQUENCE [LARGE SCALE GENOMIC DNA]</scope>
    <source>
        <strain evidence="2">JCM 4816</strain>
    </source>
</reference>
<name>A0ABW1FXX1_9ACTN</name>
<protein>
    <submittedName>
        <fullName evidence="1">Uncharacterized protein</fullName>
    </submittedName>
</protein>
<proteinExistence type="predicted"/>
<dbReference type="EMBL" id="JBHSQJ010000010">
    <property type="protein sequence ID" value="MFC5906197.1"/>
    <property type="molecule type" value="Genomic_DNA"/>
</dbReference>
<dbReference type="Proteomes" id="UP001596174">
    <property type="component" value="Unassembled WGS sequence"/>
</dbReference>
<sequence length="61" mass="7171">MEFEGRRPFAPRLLLAERVGWFVLERPVFLPAGCRFWTEQDALVVESPTGEQRRFAGFMNR</sequence>
<evidence type="ECO:0000313" key="2">
    <source>
        <dbReference type="Proteomes" id="UP001596174"/>
    </source>
</evidence>
<gene>
    <name evidence="1" type="ORF">ACFP3V_03035</name>
</gene>